<dbReference type="Proteomes" id="UP000178444">
    <property type="component" value="Unassembled WGS sequence"/>
</dbReference>
<organism evidence="1 2">
    <name type="scientific">Candidatus Yanofskybacteria bacterium RIFCSPLOWO2_01_FULL_49_17</name>
    <dbReference type="NCBI Taxonomy" id="1802700"/>
    <lineage>
        <taxon>Bacteria</taxon>
        <taxon>Candidatus Yanofskyibacteriota</taxon>
    </lineage>
</organism>
<evidence type="ECO:0000313" key="2">
    <source>
        <dbReference type="Proteomes" id="UP000178444"/>
    </source>
</evidence>
<name>A0A1F8GQZ4_9BACT</name>
<protein>
    <submittedName>
        <fullName evidence="1">Uncharacterized protein</fullName>
    </submittedName>
</protein>
<sequence>MGPISHVGVTLGLLTGAQMAGADISPTVIAASIGSGVFIDGDKIFEIYHRGFLKLTPDITARDRILHSVLAFPFGGALCWVSHSWLPFVALLLHIFVDSFIPCFRKDGKLYPSHPRLKWVMAPWMADAWYRIVPRGWPVQYPPVPAMVYKLAEPVGAVLAIISATVLWWR</sequence>
<accession>A0A1F8GQZ4</accession>
<comment type="caution">
    <text evidence="1">The sequence shown here is derived from an EMBL/GenBank/DDBJ whole genome shotgun (WGS) entry which is preliminary data.</text>
</comment>
<gene>
    <name evidence="1" type="ORF">A2941_00550</name>
</gene>
<dbReference type="AlphaFoldDB" id="A0A1F8GQZ4"/>
<evidence type="ECO:0000313" key="1">
    <source>
        <dbReference type="EMBL" id="OGN27824.1"/>
    </source>
</evidence>
<reference evidence="1 2" key="1">
    <citation type="journal article" date="2016" name="Nat. Commun.">
        <title>Thousands of microbial genomes shed light on interconnected biogeochemical processes in an aquifer system.</title>
        <authorList>
            <person name="Anantharaman K."/>
            <person name="Brown C.T."/>
            <person name="Hug L.A."/>
            <person name="Sharon I."/>
            <person name="Castelle C.J."/>
            <person name="Probst A.J."/>
            <person name="Thomas B.C."/>
            <person name="Singh A."/>
            <person name="Wilkins M.J."/>
            <person name="Karaoz U."/>
            <person name="Brodie E.L."/>
            <person name="Williams K.H."/>
            <person name="Hubbard S.S."/>
            <person name="Banfield J.F."/>
        </authorList>
    </citation>
    <scope>NUCLEOTIDE SEQUENCE [LARGE SCALE GENOMIC DNA]</scope>
</reference>
<proteinExistence type="predicted"/>
<dbReference type="EMBL" id="MGKO01000006">
    <property type="protein sequence ID" value="OGN27824.1"/>
    <property type="molecule type" value="Genomic_DNA"/>
</dbReference>